<accession>A0A1W2ESS8</accession>
<protein>
    <recommendedName>
        <fullName evidence="3">Flagellar operon protein TIGR03826</fullName>
    </recommendedName>
</protein>
<keyword evidence="2" id="KW-1185">Reference proteome</keyword>
<sequence length="141" mass="15839">MSLGYCSECGGLSSIDIGGLCPACHKQEMGEADRVFDYLRRCHGSVSVDQIAAVTGVRRPTVMKMLKRGWFLEEFSVTYPCEQCGSLIVDGQLCPYCICDIRQEMKRIGWWTMGKKDADSGRFTQTGLKKQNKGFYSKTKK</sequence>
<evidence type="ECO:0000313" key="2">
    <source>
        <dbReference type="Proteomes" id="UP000192738"/>
    </source>
</evidence>
<dbReference type="STRING" id="112901.SAMN04488500_1299"/>
<reference evidence="1 2" key="1">
    <citation type="submission" date="2017-04" db="EMBL/GenBank/DDBJ databases">
        <authorList>
            <person name="Afonso C.L."/>
            <person name="Miller P.J."/>
            <person name="Scott M.A."/>
            <person name="Spackman E."/>
            <person name="Goraichik I."/>
            <person name="Dimitrov K.M."/>
            <person name="Suarez D.L."/>
            <person name="Swayne D.E."/>
        </authorList>
    </citation>
    <scope>NUCLEOTIDE SEQUENCE [LARGE SCALE GENOMIC DNA]</scope>
    <source>
        <strain evidence="1 2">DSM 5090</strain>
    </source>
</reference>
<organism evidence="1 2">
    <name type="scientific">Sporomusa malonica</name>
    <dbReference type="NCBI Taxonomy" id="112901"/>
    <lineage>
        <taxon>Bacteria</taxon>
        <taxon>Bacillati</taxon>
        <taxon>Bacillota</taxon>
        <taxon>Negativicutes</taxon>
        <taxon>Selenomonadales</taxon>
        <taxon>Sporomusaceae</taxon>
        <taxon>Sporomusa</taxon>
    </lineage>
</organism>
<name>A0A1W2ESS8_9FIRM</name>
<evidence type="ECO:0008006" key="3">
    <source>
        <dbReference type="Google" id="ProtNLM"/>
    </source>
</evidence>
<proteinExistence type="predicted"/>
<dbReference type="OrthoDB" id="1739831at2"/>
<dbReference type="RefSeq" id="WP_084578161.1">
    <property type="nucleotide sequence ID" value="NZ_CP155572.1"/>
</dbReference>
<gene>
    <name evidence="1" type="ORF">SAMN04488500_1299</name>
</gene>
<dbReference type="Proteomes" id="UP000192738">
    <property type="component" value="Unassembled WGS sequence"/>
</dbReference>
<dbReference type="EMBL" id="FWXI01000029">
    <property type="protein sequence ID" value="SMD12632.1"/>
    <property type="molecule type" value="Genomic_DNA"/>
</dbReference>
<dbReference type="AlphaFoldDB" id="A0A1W2ESS8"/>
<evidence type="ECO:0000313" key="1">
    <source>
        <dbReference type="EMBL" id="SMD12632.1"/>
    </source>
</evidence>